<keyword evidence="3" id="KW-1185">Reference proteome</keyword>
<dbReference type="RefSeq" id="WP_119051376.1">
    <property type="nucleotide sequence ID" value="NZ_CP032157.1"/>
</dbReference>
<organism evidence="2 3">
    <name type="scientific">Paraflavitalea soli</name>
    <dbReference type="NCBI Taxonomy" id="2315862"/>
    <lineage>
        <taxon>Bacteria</taxon>
        <taxon>Pseudomonadati</taxon>
        <taxon>Bacteroidota</taxon>
        <taxon>Chitinophagia</taxon>
        <taxon>Chitinophagales</taxon>
        <taxon>Chitinophagaceae</taxon>
        <taxon>Paraflavitalea</taxon>
    </lineage>
</organism>
<dbReference type="Proteomes" id="UP000263900">
    <property type="component" value="Chromosome"/>
</dbReference>
<keyword evidence="1" id="KW-0812">Transmembrane</keyword>
<dbReference type="AlphaFoldDB" id="A0A3B7MV36"/>
<protein>
    <submittedName>
        <fullName evidence="2">Uncharacterized protein</fullName>
    </submittedName>
</protein>
<evidence type="ECO:0000313" key="2">
    <source>
        <dbReference type="EMBL" id="AXY75495.1"/>
    </source>
</evidence>
<dbReference type="KEGG" id="pseg:D3H65_16585"/>
<evidence type="ECO:0000256" key="1">
    <source>
        <dbReference type="SAM" id="Phobius"/>
    </source>
</evidence>
<feature type="transmembrane region" description="Helical" evidence="1">
    <location>
        <begin position="21"/>
        <end position="48"/>
    </location>
</feature>
<reference evidence="2 3" key="1">
    <citation type="submission" date="2018-09" db="EMBL/GenBank/DDBJ databases">
        <title>Genome sequencing of strain 6GH32-13.</title>
        <authorList>
            <person name="Weon H.-Y."/>
            <person name="Heo J."/>
            <person name="Kwon S.-W."/>
        </authorList>
    </citation>
    <scope>NUCLEOTIDE SEQUENCE [LARGE SCALE GENOMIC DNA]</scope>
    <source>
        <strain evidence="2 3">5GH32-13</strain>
    </source>
</reference>
<keyword evidence="1" id="KW-1133">Transmembrane helix</keyword>
<sequence length="105" mass="12148">MLTAKEKRFIKYWEEQRTGGRWSYFALYIPIGTFLCSIITAFLFSMMSSVGREYFVSVAVVSAVMSVVITILTWRNNEKKFKSIIRREVKDGQAHDAQPSDEKVL</sequence>
<feature type="transmembrane region" description="Helical" evidence="1">
    <location>
        <begin position="54"/>
        <end position="74"/>
    </location>
</feature>
<dbReference type="OrthoDB" id="675796at2"/>
<evidence type="ECO:0000313" key="3">
    <source>
        <dbReference type="Proteomes" id="UP000263900"/>
    </source>
</evidence>
<name>A0A3B7MV36_9BACT</name>
<accession>A0A3B7MV36</accession>
<gene>
    <name evidence="2" type="ORF">D3H65_16585</name>
</gene>
<dbReference type="EMBL" id="CP032157">
    <property type="protein sequence ID" value="AXY75495.1"/>
    <property type="molecule type" value="Genomic_DNA"/>
</dbReference>
<keyword evidence="1" id="KW-0472">Membrane</keyword>
<proteinExistence type="predicted"/>